<accession>A0A521FLM0</accession>
<evidence type="ECO:0000259" key="1">
    <source>
        <dbReference type="Pfam" id="PF16916"/>
    </source>
</evidence>
<sequence length="58" mass="6764">MDYYADMHIEIDGNTNVYTAHETAHQVKDLMLHSGLHIKDTLIHVEPYMDDQKCGKYI</sequence>
<protein>
    <submittedName>
        <fullName evidence="2">Dimerisation domain of Zinc Transporter</fullName>
    </submittedName>
</protein>
<proteinExistence type="predicted"/>
<gene>
    <name evidence="2" type="ORF">SAMN06265348_113216</name>
</gene>
<name>A0A521FLM0_9SPHI</name>
<dbReference type="InterPro" id="IPR036837">
    <property type="entry name" value="Cation_efflux_CTD_sf"/>
</dbReference>
<reference evidence="2 3" key="1">
    <citation type="submission" date="2017-05" db="EMBL/GenBank/DDBJ databases">
        <authorList>
            <person name="Varghese N."/>
            <person name="Submissions S."/>
        </authorList>
    </citation>
    <scope>NUCLEOTIDE SEQUENCE [LARGE SCALE GENOMIC DNA]</scope>
    <source>
        <strain evidence="2 3">DSM 19036</strain>
    </source>
</reference>
<dbReference type="EMBL" id="FXTN01000013">
    <property type="protein sequence ID" value="SMO97016.1"/>
    <property type="molecule type" value="Genomic_DNA"/>
</dbReference>
<evidence type="ECO:0000313" key="3">
    <source>
        <dbReference type="Proteomes" id="UP000320300"/>
    </source>
</evidence>
<dbReference type="Pfam" id="PF16916">
    <property type="entry name" value="ZT_dimer"/>
    <property type="match status" value="1"/>
</dbReference>
<feature type="domain" description="Cation efflux protein cytoplasmic" evidence="1">
    <location>
        <begin position="2"/>
        <end position="48"/>
    </location>
</feature>
<evidence type="ECO:0000313" key="2">
    <source>
        <dbReference type="EMBL" id="SMO97016.1"/>
    </source>
</evidence>
<dbReference type="InterPro" id="IPR027470">
    <property type="entry name" value="Cation_efflux_CTD"/>
</dbReference>
<dbReference type="Gene3D" id="3.30.70.1350">
    <property type="entry name" value="Cation efflux protein, cytoplasmic domain"/>
    <property type="match status" value="1"/>
</dbReference>
<dbReference type="SUPFAM" id="SSF160240">
    <property type="entry name" value="Cation efflux protein cytoplasmic domain-like"/>
    <property type="match status" value="1"/>
</dbReference>
<dbReference type="Proteomes" id="UP000320300">
    <property type="component" value="Unassembled WGS sequence"/>
</dbReference>
<organism evidence="2 3">
    <name type="scientific">Pedobacter westerhofensis</name>
    <dbReference type="NCBI Taxonomy" id="425512"/>
    <lineage>
        <taxon>Bacteria</taxon>
        <taxon>Pseudomonadati</taxon>
        <taxon>Bacteroidota</taxon>
        <taxon>Sphingobacteriia</taxon>
        <taxon>Sphingobacteriales</taxon>
        <taxon>Sphingobacteriaceae</taxon>
        <taxon>Pedobacter</taxon>
    </lineage>
</organism>
<dbReference type="AlphaFoldDB" id="A0A521FLM0"/>
<keyword evidence="3" id="KW-1185">Reference proteome</keyword>